<evidence type="ECO:0000313" key="7">
    <source>
        <dbReference type="Proteomes" id="UP000287798"/>
    </source>
</evidence>
<feature type="transmembrane region" description="Helical" evidence="5">
    <location>
        <begin position="82"/>
        <end position="108"/>
    </location>
</feature>
<comment type="subcellular location">
    <subcellularLocation>
        <location evidence="1">Membrane</location>
        <topology evidence="1">Multi-pass membrane protein</topology>
    </subcellularLocation>
</comment>
<evidence type="ECO:0000256" key="4">
    <source>
        <dbReference type="ARBA" id="ARBA00023136"/>
    </source>
</evidence>
<sequence>MTASTQTGQRLAIAAEALYLVNLLLVPGLAFLILALLFLRRERAGELARNHLEQAFAASCWAGVLLIGVGGAIVLIGDIEGMITWVVGIIYLVCMHATLVLLGVLGLARALSGKAWRYPVVGWPFR</sequence>
<keyword evidence="2 5" id="KW-0812">Transmembrane</keyword>
<accession>A0A426QJ11</accession>
<dbReference type="RefSeq" id="WP_125181078.1">
    <property type="nucleotide sequence ID" value="NZ_QZMU01000001.1"/>
</dbReference>
<evidence type="ECO:0000256" key="2">
    <source>
        <dbReference type="ARBA" id="ARBA00022692"/>
    </source>
</evidence>
<protein>
    <recommendedName>
        <fullName evidence="8">DUF4870 domain-containing protein</fullName>
    </recommendedName>
</protein>
<evidence type="ECO:0000256" key="1">
    <source>
        <dbReference type="ARBA" id="ARBA00004141"/>
    </source>
</evidence>
<dbReference type="EMBL" id="QZMU01000001">
    <property type="protein sequence ID" value="RRQ21735.1"/>
    <property type="molecule type" value="Genomic_DNA"/>
</dbReference>
<reference evidence="6 7" key="1">
    <citation type="journal article" date="2010" name="Int. J. Syst. Evol. Microbiol.">
        <title>Thiohalobacter thiocyanaticus gen. nov., sp. nov., a moderately halophilic, sulfur-oxidizing gammaproteobacterium from hypersaline lakes, that utilizes thiocyanate.</title>
        <authorList>
            <person name="Sorokin D.Y."/>
            <person name="Kovaleva O.L."/>
            <person name="Tourova T.P."/>
            <person name="Muyzer G."/>
        </authorList>
    </citation>
    <scope>NUCLEOTIDE SEQUENCE [LARGE SCALE GENOMIC DNA]</scope>
    <source>
        <strain evidence="6 7">Hrh1</strain>
    </source>
</reference>
<dbReference type="InterPro" id="IPR019109">
    <property type="entry name" value="MamF_MmsF"/>
</dbReference>
<gene>
    <name evidence="6" type="ORF">D6C00_07070</name>
</gene>
<dbReference type="AlphaFoldDB" id="A0A426QJ11"/>
<organism evidence="6 7">
    <name type="scientific">Thiohalobacter thiocyanaticus</name>
    <dbReference type="NCBI Taxonomy" id="585455"/>
    <lineage>
        <taxon>Bacteria</taxon>
        <taxon>Pseudomonadati</taxon>
        <taxon>Pseudomonadota</taxon>
        <taxon>Gammaproteobacteria</taxon>
        <taxon>Thiohalobacterales</taxon>
        <taxon>Thiohalobacteraceae</taxon>
        <taxon>Thiohalobacter</taxon>
    </lineage>
</organism>
<evidence type="ECO:0000256" key="5">
    <source>
        <dbReference type="SAM" id="Phobius"/>
    </source>
</evidence>
<keyword evidence="4 5" id="KW-0472">Membrane</keyword>
<comment type="caution">
    <text evidence="6">The sequence shown here is derived from an EMBL/GenBank/DDBJ whole genome shotgun (WGS) entry which is preliminary data.</text>
</comment>
<feature type="transmembrane region" description="Helical" evidence="5">
    <location>
        <begin position="55"/>
        <end position="76"/>
    </location>
</feature>
<keyword evidence="7" id="KW-1185">Reference proteome</keyword>
<evidence type="ECO:0000313" key="6">
    <source>
        <dbReference type="EMBL" id="RRQ21735.1"/>
    </source>
</evidence>
<dbReference type="Proteomes" id="UP000287798">
    <property type="component" value="Unassembled WGS sequence"/>
</dbReference>
<proteinExistence type="predicted"/>
<keyword evidence="3 5" id="KW-1133">Transmembrane helix</keyword>
<name>A0A426QJ11_9GAMM</name>
<dbReference type="Pfam" id="PF09685">
    <property type="entry name" value="MamF_MmsF"/>
    <property type="match status" value="1"/>
</dbReference>
<evidence type="ECO:0000256" key="3">
    <source>
        <dbReference type="ARBA" id="ARBA00022989"/>
    </source>
</evidence>
<evidence type="ECO:0008006" key="8">
    <source>
        <dbReference type="Google" id="ProtNLM"/>
    </source>
</evidence>
<feature type="transmembrane region" description="Helical" evidence="5">
    <location>
        <begin position="17"/>
        <end position="39"/>
    </location>
</feature>